<gene>
    <name evidence="7" type="ORF">CCAM_LOCUS27946</name>
</gene>
<organism evidence="7 8">
    <name type="scientific">Cuscuta campestris</name>
    <dbReference type="NCBI Taxonomy" id="132261"/>
    <lineage>
        <taxon>Eukaryota</taxon>
        <taxon>Viridiplantae</taxon>
        <taxon>Streptophyta</taxon>
        <taxon>Embryophyta</taxon>
        <taxon>Tracheophyta</taxon>
        <taxon>Spermatophyta</taxon>
        <taxon>Magnoliopsida</taxon>
        <taxon>eudicotyledons</taxon>
        <taxon>Gunneridae</taxon>
        <taxon>Pentapetalae</taxon>
        <taxon>asterids</taxon>
        <taxon>lamiids</taxon>
        <taxon>Solanales</taxon>
        <taxon>Convolvulaceae</taxon>
        <taxon>Cuscuteae</taxon>
        <taxon>Cuscuta</taxon>
        <taxon>Cuscuta subgen. Grammica</taxon>
        <taxon>Cuscuta sect. Cleistogrammica</taxon>
    </lineage>
</organism>
<dbReference type="Pfam" id="PF00201">
    <property type="entry name" value="UDPGT"/>
    <property type="match status" value="1"/>
</dbReference>
<dbReference type="FunFam" id="3.40.50.2000:FF:000060">
    <property type="entry name" value="Glycosyltransferase"/>
    <property type="match status" value="1"/>
</dbReference>
<dbReference type="OrthoDB" id="5835829at2759"/>
<accession>A0A484MBL7</accession>
<protein>
    <recommendedName>
        <fullName evidence="6">Glycosyltransferase N-terminal domain-containing protein</fullName>
    </recommendedName>
</protein>
<dbReference type="CDD" id="cd03784">
    <property type="entry name" value="GT1_Gtf-like"/>
    <property type="match status" value="1"/>
</dbReference>
<proteinExistence type="inferred from homology"/>
<dbReference type="EMBL" id="OOIL02003133">
    <property type="protein sequence ID" value="VFQ86170.1"/>
    <property type="molecule type" value="Genomic_DNA"/>
</dbReference>
<dbReference type="Gene3D" id="3.40.50.2000">
    <property type="entry name" value="Glycogen Phosphorylase B"/>
    <property type="match status" value="2"/>
</dbReference>
<dbReference type="InterPro" id="IPR058980">
    <property type="entry name" value="Glyco_transf_N"/>
</dbReference>
<dbReference type="PANTHER" id="PTHR48044:SF23">
    <property type="entry name" value="ANTHOCYANIDIN 3-O-GLUCOSYLTRANSFERASE-LIKE"/>
    <property type="match status" value="1"/>
</dbReference>
<dbReference type="GO" id="GO:0016138">
    <property type="term" value="P:glycoside biosynthetic process"/>
    <property type="evidence" value="ECO:0007669"/>
    <property type="project" value="UniProtKB-ARBA"/>
</dbReference>
<reference evidence="7 8" key="1">
    <citation type="submission" date="2018-04" db="EMBL/GenBank/DDBJ databases">
        <authorList>
            <person name="Vogel A."/>
        </authorList>
    </citation>
    <scope>NUCLEOTIDE SEQUENCE [LARGE SCALE GENOMIC DNA]</scope>
</reference>
<keyword evidence="3 4" id="KW-0808">Transferase</keyword>
<dbReference type="Proteomes" id="UP000595140">
    <property type="component" value="Unassembled WGS sequence"/>
</dbReference>
<evidence type="ECO:0000256" key="1">
    <source>
        <dbReference type="ARBA" id="ARBA00009995"/>
    </source>
</evidence>
<evidence type="ECO:0000256" key="3">
    <source>
        <dbReference type="ARBA" id="ARBA00022679"/>
    </source>
</evidence>
<keyword evidence="8" id="KW-1185">Reference proteome</keyword>
<comment type="similarity">
    <text evidence="1 4">Belongs to the UDP-glycosyltransferase family.</text>
</comment>
<keyword evidence="2 4" id="KW-0328">Glycosyltransferase</keyword>
<feature type="domain" description="Glycosyltransferase N-terminal" evidence="6">
    <location>
        <begin position="1"/>
        <end position="64"/>
    </location>
</feature>
<sequence length="289" mass="31453">MVPLPAQGHLNQLLHFSRLISSHHIPVHTTRVHGWDPLATAAALPYLHFHEFPMPPQIQSPPRKTQSDRVDIFHGGDSRGAVLPEGYEERIRDRGIVVRDWAPQLEILGHPATGGFVSHCGWNSCMESISMGVPVAAWPMHSDQPRNATLLTQVLRIGFSLVDWARRSEVVGREEVAKGVKKLMASGEGGEMRKRAVALSERVKESMMASGEGGEMRKRAVALSERCNVVNFGSSHRSMSSHSAAMPPGATQSSPDLPSPSRRVLAIFLPCPSSSSSGFTAALNGKLRP</sequence>
<evidence type="ECO:0000259" key="6">
    <source>
        <dbReference type="Pfam" id="PF26168"/>
    </source>
</evidence>
<name>A0A484MBL7_9ASTE</name>
<dbReference type="Pfam" id="PF26168">
    <property type="entry name" value="Glyco_transf_N"/>
    <property type="match status" value="1"/>
</dbReference>
<dbReference type="PROSITE" id="PS00375">
    <property type="entry name" value="UDPGT"/>
    <property type="match status" value="1"/>
</dbReference>
<dbReference type="SUPFAM" id="SSF53756">
    <property type="entry name" value="UDP-Glycosyltransferase/glycogen phosphorylase"/>
    <property type="match status" value="1"/>
</dbReference>
<dbReference type="GO" id="GO:0008194">
    <property type="term" value="F:UDP-glycosyltransferase activity"/>
    <property type="evidence" value="ECO:0007669"/>
    <property type="project" value="InterPro"/>
</dbReference>
<evidence type="ECO:0000313" key="8">
    <source>
        <dbReference type="Proteomes" id="UP000595140"/>
    </source>
</evidence>
<dbReference type="InterPro" id="IPR002213">
    <property type="entry name" value="UDP_glucos_trans"/>
</dbReference>
<evidence type="ECO:0000256" key="5">
    <source>
        <dbReference type="SAM" id="MobiDB-lite"/>
    </source>
</evidence>
<evidence type="ECO:0000256" key="4">
    <source>
        <dbReference type="RuleBase" id="RU003718"/>
    </source>
</evidence>
<dbReference type="InterPro" id="IPR035595">
    <property type="entry name" value="UDP_glycos_trans_CS"/>
</dbReference>
<evidence type="ECO:0000313" key="7">
    <source>
        <dbReference type="EMBL" id="VFQ86170.1"/>
    </source>
</evidence>
<evidence type="ECO:0000256" key="2">
    <source>
        <dbReference type="ARBA" id="ARBA00022676"/>
    </source>
</evidence>
<dbReference type="AlphaFoldDB" id="A0A484MBL7"/>
<feature type="compositionally biased region" description="Low complexity" evidence="5">
    <location>
        <begin position="234"/>
        <end position="249"/>
    </location>
</feature>
<feature type="region of interest" description="Disordered" evidence="5">
    <location>
        <begin position="234"/>
        <end position="259"/>
    </location>
</feature>
<dbReference type="PANTHER" id="PTHR48044">
    <property type="entry name" value="GLYCOSYLTRANSFERASE"/>
    <property type="match status" value="1"/>
</dbReference>